<sequence length="548" mass="62138">MSPHYFTVGDPISFKGRSGVIDYYGVRERVIAVIAKEIGDHNPPSISQLHKKYKEWIESGKNMVHVLFGRQRYRRPAISDEVYDLMDEIISSHYLKQSRPTAKRAYEEFVKAYKARQYISSCPSLSTFERRIKSSDRLECIRQRHGENAAREEARAVTSKTRLSRALELVSMDAAHFNSGLKNIFGLYVGMPSIYFVMDDYSRVILGYGIHVGKHSESTACMVHTLRYAISKKNDPLYPFHGLPATIIVDQGAAYVSEDAIRFFSGLQVNFAKTATRMGWGKPMIERFIGTARTGFFSELDGYLGKRDKRFQSSETIKKAAVHTVAEFRQMFSEFIIDYHNTPHSGLNGRTPAEVWAESVKSFPPSLPEDMPYTQLLRGVRHEKKLKHVTGITIDYQTFNSDKLQRLYHELEPSMKPGVRSEIKVTTYHDPLDASAISVVNPRTNELIEVPNIIADEAKGMSFAELRTKRKPLITAQEAPVMDGGVREEYSKSQRRKGPDVPLDDFDNPIDLDLILASPSKSIASVKPGFEIRALTDDEDDDYVVTIE</sequence>
<gene>
    <name evidence="3" type="ORF">E6Q69_03435</name>
</gene>
<reference evidence="3 4" key="1">
    <citation type="submission" date="2018-09" db="EMBL/GenBank/DDBJ databases">
        <title>Metagenome Assembled Genomes from an Advanced Water Purification Facility.</title>
        <authorList>
            <person name="Stamps B.W."/>
            <person name="Spear J.R."/>
        </authorList>
    </citation>
    <scope>NUCLEOTIDE SEQUENCE [LARGE SCALE GENOMIC DNA]</scope>
    <source>
        <strain evidence="3">Bin_52_1</strain>
    </source>
</reference>
<feature type="domain" description="Integrase catalytic" evidence="2">
    <location>
        <begin position="162"/>
        <end position="360"/>
    </location>
</feature>
<dbReference type="Gene3D" id="3.30.420.10">
    <property type="entry name" value="Ribonuclease H-like superfamily/Ribonuclease H"/>
    <property type="match status" value="1"/>
</dbReference>
<dbReference type="InterPro" id="IPR015126">
    <property type="entry name" value="Mu_I-gamma"/>
</dbReference>
<dbReference type="PROSITE" id="PS50994">
    <property type="entry name" value="INTEGRASE"/>
    <property type="match status" value="1"/>
</dbReference>
<dbReference type="AlphaFoldDB" id="A0A5C7WBC9"/>
<dbReference type="Pfam" id="PF09039">
    <property type="entry name" value="HTH_Tnp_Mu_2"/>
    <property type="match status" value="1"/>
</dbReference>
<comment type="caution">
    <text evidence="3">The sequence shown here is derived from an EMBL/GenBank/DDBJ whole genome shotgun (WGS) entry which is preliminary data.</text>
</comment>
<protein>
    <submittedName>
        <fullName evidence="3">Transposase</fullName>
    </submittedName>
</protein>
<evidence type="ECO:0000259" key="2">
    <source>
        <dbReference type="PROSITE" id="PS50994"/>
    </source>
</evidence>
<dbReference type="InterPro" id="IPR036397">
    <property type="entry name" value="RNaseH_sf"/>
</dbReference>
<dbReference type="EMBL" id="SSFO01000061">
    <property type="protein sequence ID" value="TXI34650.1"/>
    <property type="molecule type" value="Genomic_DNA"/>
</dbReference>
<dbReference type="SUPFAM" id="SSF53098">
    <property type="entry name" value="Ribonuclease H-like"/>
    <property type="match status" value="1"/>
</dbReference>
<dbReference type="GO" id="GO:0003676">
    <property type="term" value="F:nucleic acid binding"/>
    <property type="evidence" value="ECO:0007669"/>
    <property type="project" value="InterPro"/>
</dbReference>
<dbReference type="GO" id="GO:0015074">
    <property type="term" value="P:DNA integration"/>
    <property type="evidence" value="ECO:0007669"/>
    <property type="project" value="InterPro"/>
</dbReference>
<dbReference type="PANTHER" id="PTHR35004:SF6">
    <property type="entry name" value="TRANSPOSASE"/>
    <property type="match status" value="1"/>
</dbReference>
<dbReference type="Gene3D" id="1.10.10.60">
    <property type="entry name" value="Homeodomain-like"/>
    <property type="match status" value="1"/>
</dbReference>
<dbReference type="Proteomes" id="UP000321110">
    <property type="component" value="Unassembled WGS sequence"/>
</dbReference>
<feature type="region of interest" description="Disordered" evidence="1">
    <location>
        <begin position="484"/>
        <end position="504"/>
    </location>
</feature>
<dbReference type="InterPro" id="IPR012337">
    <property type="entry name" value="RNaseH-like_sf"/>
</dbReference>
<evidence type="ECO:0000256" key="1">
    <source>
        <dbReference type="SAM" id="MobiDB-lite"/>
    </source>
</evidence>
<evidence type="ECO:0000313" key="3">
    <source>
        <dbReference type="EMBL" id="TXI34650.1"/>
    </source>
</evidence>
<proteinExistence type="predicted"/>
<organism evidence="3 4">
    <name type="scientific">Aquipseudomonas alcaligenes</name>
    <name type="common">Pseudomonas alcaligenes</name>
    <dbReference type="NCBI Taxonomy" id="43263"/>
    <lineage>
        <taxon>Bacteria</taxon>
        <taxon>Pseudomonadati</taxon>
        <taxon>Pseudomonadota</taxon>
        <taxon>Gammaproteobacteria</taxon>
        <taxon>Pseudomonadales</taxon>
        <taxon>Pseudomonadaceae</taxon>
        <taxon>Aquipseudomonas</taxon>
    </lineage>
</organism>
<evidence type="ECO:0000313" key="4">
    <source>
        <dbReference type="Proteomes" id="UP000321110"/>
    </source>
</evidence>
<dbReference type="InterPro" id="IPR001584">
    <property type="entry name" value="Integrase_cat-core"/>
</dbReference>
<dbReference type="PANTHER" id="PTHR35004">
    <property type="entry name" value="TRANSPOSASE RV3428C-RELATED"/>
    <property type="match status" value="1"/>
</dbReference>
<name>A0A5C7WBC9_AQUAC</name>
<accession>A0A5C7WBC9</accession>